<dbReference type="Proteomes" id="UP000627781">
    <property type="component" value="Unassembled WGS sequence"/>
</dbReference>
<dbReference type="EMBL" id="JACSRA010000019">
    <property type="protein sequence ID" value="MBD7912104.1"/>
    <property type="molecule type" value="Genomic_DNA"/>
</dbReference>
<name>A0ABR8PVC4_9CLOT</name>
<reference evidence="1 2" key="1">
    <citation type="submission" date="2020-08" db="EMBL/GenBank/DDBJ databases">
        <title>A Genomic Blueprint of the Chicken Gut Microbiome.</title>
        <authorList>
            <person name="Gilroy R."/>
            <person name="Ravi A."/>
            <person name="Getino M."/>
            <person name="Pursley I."/>
            <person name="Horton D.L."/>
            <person name="Alikhan N.-F."/>
            <person name="Baker D."/>
            <person name="Gharbi K."/>
            <person name="Hall N."/>
            <person name="Watson M."/>
            <person name="Adriaenssens E.M."/>
            <person name="Foster-Nyarko E."/>
            <person name="Jarju S."/>
            <person name="Secka A."/>
            <person name="Antonio M."/>
            <person name="Oren A."/>
            <person name="Chaudhuri R."/>
            <person name="La Ragione R.M."/>
            <person name="Hildebrand F."/>
            <person name="Pallen M.J."/>
        </authorList>
    </citation>
    <scope>NUCLEOTIDE SEQUENCE [LARGE SCALE GENOMIC DNA]</scope>
    <source>
        <strain evidence="1 2">Sa3CVN1</strain>
    </source>
</reference>
<comment type="caution">
    <text evidence="1">The sequence shown here is derived from an EMBL/GenBank/DDBJ whole genome shotgun (WGS) entry which is preliminary data.</text>
</comment>
<organism evidence="1 2">
    <name type="scientific">Clostridium cibarium</name>
    <dbReference type="NCBI Taxonomy" id="2762247"/>
    <lineage>
        <taxon>Bacteria</taxon>
        <taxon>Bacillati</taxon>
        <taxon>Bacillota</taxon>
        <taxon>Clostridia</taxon>
        <taxon>Eubacteriales</taxon>
        <taxon>Clostridiaceae</taxon>
        <taxon>Clostridium</taxon>
    </lineage>
</organism>
<sequence length="148" mass="17458">MKENFDCTQFITYDAEENINDVIDSFVSIGFTVIPFDKIRNVKKEYFKEYFRSNVYELKWDEFLGYFDEWQEDGETPKPIIDFANVLKSVIKCSKVSNLRVILTNFAEEGLSTNEVIKVKDKKIMEGLYLMSSKNFEVWTDNLVLEIE</sequence>
<proteinExistence type="predicted"/>
<evidence type="ECO:0000313" key="1">
    <source>
        <dbReference type="EMBL" id="MBD7912104.1"/>
    </source>
</evidence>
<gene>
    <name evidence="1" type="ORF">H9661_12125</name>
</gene>
<evidence type="ECO:0008006" key="3">
    <source>
        <dbReference type="Google" id="ProtNLM"/>
    </source>
</evidence>
<accession>A0ABR8PVC4</accession>
<evidence type="ECO:0000313" key="2">
    <source>
        <dbReference type="Proteomes" id="UP000627781"/>
    </source>
</evidence>
<keyword evidence="2" id="KW-1185">Reference proteome</keyword>
<dbReference type="RefSeq" id="WP_191769063.1">
    <property type="nucleotide sequence ID" value="NZ_JACSRA010000019.1"/>
</dbReference>
<protein>
    <recommendedName>
        <fullName evidence="3">Barstar (Barnase inhibitor)</fullName>
    </recommendedName>
</protein>